<feature type="transmembrane region" description="Helical" evidence="1">
    <location>
        <begin position="88"/>
        <end position="106"/>
    </location>
</feature>
<sequence>MHPIVRNILAVILGFILGSMVNMALIQLSGIIIPPPEGTDVSNMESLKATMHLFESKHFLFPFLAHALGTLVAAFVVTKLAVTHIKKLVLLIGMLFLFAGIINIILLPSPLWFTIVDLLAYIPMAYLGWVLGGKRE</sequence>
<proteinExistence type="predicted"/>
<evidence type="ECO:0000313" key="2">
    <source>
        <dbReference type="EMBL" id="GGD34732.1"/>
    </source>
</evidence>
<evidence type="ECO:0000313" key="3">
    <source>
        <dbReference type="Proteomes" id="UP000625735"/>
    </source>
</evidence>
<organism evidence="2 3">
    <name type="scientific">Flavobacterium orientale</name>
    <dbReference type="NCBI Taxonomy" id="1756020"/>
    <lineage>
        <taxon>Bacteria</taxon>
        <taxon>Pseudomonadati</taxon>
        <taxon>Bacteroidota</taxon>
        <taxon>Flavobacteriia</taxon>
        <taxon>Flavobacteriales</taxon>
        <taxon>Flavobacteriaceae</taxon>
        <taxon>Flavobacterium</taxon>
    </lineage>
</organism>
<reference evidence="2" key="2">
    <citation type="submission" date="2020-09" db="EMBL/GenBank/DDBJ databases">
        <authorList>
            <person name="Sun Q."/>
            <person name="Zhou Y."/>
        </authorList>
    </citation>
    <scope>NUCLEOTIDE SEQUENCE</scope>
    <source>
        <strain evidence="2">CGMCC 1.12506</strain>
    </source>
</reference>
<protein>
    <submittedName>
        <fullName evidence="2">Uncharacterized protein</fullName>
    </submittedName>
</protein>
<feature type="transmembrane region" description="Helical" evidence="1">
    <location>
        <begin position="112"/>
        <end position="132"/>
    </location>
</feature>
<dbReference type="AlphaFoldDB" id="A0A916Y8I6"/>
<reference evidence="2" key="1">
    <citation type="journal article" date="2014" name="Int. J. Syst. Evol. Microbiol.">
        <title>Complete genome sequence of Corynebacterium casei LMG S-19264T (=DSM 44701T), isolated from a smear-ripened cheese.</title>
        <authorList>
            <consortium name="US DOE Joint Genome Institute (JGI-PGF)"/>
            <person name="Walter F."/>
            <person name="Albersmeier A."/>
            <person name="Kalinowski J."/>
            <person name="Ruckert C."/>
        </authorList>
    </citation>
    <scope>NUCLEOTIDE SEQUENCE</scope>
    <source>
        <strain evidence="2">CGMCC 1.12506</strain>
    </source>
</reference>
<accession>A0A916Y8I6</accession>
<keyword evidence="1" id="KW-0812">Transmembrane</keyword>
<comment type="caution">
    <text evidence="2">The sequence shown here is derived from an EMBL/GenBank/DDBJ whole genome shotgun (WGS) entry which is preliminary data.</text>
</comment>
<dbReference type="RefSeq" id="WP_188363004.1">
    <property type="nucleotide sequence ID" value="NZ_BMFG01000012.1"/>
</dbReference>
<gene>
    <name evidence="2" type="ORF">GCM10011343_25760</name>
</gene>
<dbReference type="EMBL" id="BMFG01000012">
    <property type="protein sequence ID" value="GGD34732.1"/>
    <property type="molecule type" value="Genomic_DNA"/>
</dbReference>
<keyword evidence="1" id="KW-1133">Transmembrane helix</keyword>
<evidence type="ECO:0000256" key="1">
    <source>
        <dbReference type="SAM" id="Phobius"/>
    </source>
</evidence>
<dbReference type="Proteomes" id="UP000625735">
    <property type="component" value="Unassembled WGS sequence"/>
</dbReference>
<feature type="transmembrane region" description="Helical" evidence="1">
    <location>
        <begin position="7"/>
        <end position="33"/>
    </location>
</feature>
<keyword evidence="3" id="KW-1185">Reference proteome</keyword>
<name>A0A916Y8I6_9FLAO</name>
<keyword evidence="1" id="KW-0472">Membrane</keyword>
<feature type="transmembrane region" description="Helical" evidence="1">
    <location>
        <begin position="59"/>
        <end position="81"/>
    </location>
</feature>